<comment type="caution">
    <text evidence="3">The sequence shown here is derived from an EMBL/GenBank/DDBJ whole genome shotgun (WGS) entry which is preliminary data.</text>
</comment>
<accession>A0A930EHA8</accession>
<dbReference type="InterPro" id="IPR029051">
    <property type="entry name" value="DUF4352"/>
</dbReference>
<dbReference type="Proteomes" id="UP000722050">
    <property type="component" value="Unassembled WGS sequence"/>
</dbReference>
<evidence type="ECO:0000313" key="3">
    <source>
        <dbReference type="EMBL" id="MBF1351631.1"/>
    </source>
</evidence>
<dbReference type="InterPro" id="IPR029050">
    <property type="entry name" value="Immunoprotect_excell_Ig-like"/>
</dbReference>
<dbReference type="Pfam" id="PF11611">
    <property type="entry name" value="DUF4352"/>
    <property type="match status" value="1"/>
</dbReference>
<evidence type="ECO:0000259" key="2">
    <source>
        <dbReference type="Pfam" id="PF11611"/>
    </source>
</evidence>
<dbReference type="EMBL" id="JABZQH010000012">
    <property type="protein sequence ID" value="MBF1351631.1"/>
    <property type="molecule type" value="Genomic_DNA"/>
</dbReference>
<feature type="domain" description="DUF4352" evidence="2">
    <location>
        <begin position="3"/>
        <end position="81"/>
    </location>
</feature>
<sequence>VKVKGVSATVQKVDLTSDETRVYIKVKNGTKKNIEIYPNQSILSQDGNDYEADLENYLYDDVHMQKNIKAGASISGVIIFKRIDSNLPFKFTLEGADNEGNELELPFSFEMQ</sequence>
<keyword evidence="1" id="KW-0732">Signal</keyword>
<dbReference type="AlphaFoldDB" id="A0A930EHA8"/>
<feature type="non-terminal residue" evidence="3">
    <location>
        <position position="1"/>
    </location>
</feature>
<organism evidence="3 4">
    <name type="scientific">Mogibacterium diversum</name>
    <dbReference type="NCBI Taxonomy" id="114527"/>
    <lineage>
        <taxon>Bacteria</taxon>
        <taxon>Bacillati</taxon>
        <taxon>Bacillota</taxon>
        <taxon>Clostridia</taxon>
        <taxon>Peptostreptococcales</taxon>
        <taxon>Anaerovoracaceae</taxon>
        <taxon>Mogibacterium</taxon>
    </lineage>
</organism>
<protein>
    <submittedName>
        <fullName evidence="3">DUF4352 domain-containing protein</fullName>
    </submittedName>
</protein>
<name>A0A930EHA8_9FIRM</name>
<gene>
    <name evidence="3" type="ORF">HXM71_00725</name>
</gene>
<dbReference type="Gene3D" id="2.60.40.1240">
    <property type="match status" value="1"/>
</dbReference>
<proteinExistence type="predicted"/>
<reference evidence="3" key="1">
    <citation type="submission" date="2020-04" db="EMBL/GenBank/DDBJ databases">
        <title>Deep metagenomics examines the oral microbiome during advanced dental caries in children, revealing novel taxa and co-occurrences with host molecules.</title>
        <authorList>
            <person name="Baker J.L."/>
            <person name="Morton J.T."/>
            <person name="Dinis M."/>
            <person name="Alvarez R."/>
            <person name="Tran N.C."/>
            <person name="Knight R."/>
            <person name="Edlund A."/>
        </authorList>
    </citation>
    <scope>NUCLEOTIDE SEQUENCE</scope>
    <source>
        <strain evidence="3">JCVI_24_bin.8</strain>
    </source>
</reference>
<evidence type="ECO:0000256" key="1">
    <source>
        <dbReference type="ARBA" id="ARBA00022729"/>
    </source>
</evidence>
<evidence type="ECO:0000313" key="4">
    <source>
        <dbReference type="Proteomes" id="UP000722050"/>
    </source>
</evidence>